<evidence type="ECO:0000313" key="2">
    <source>
        <dbReference type="Proteomes" id="UP001175227"/>
    </source>
</evidence>
<dbReference type="AlphaFoldDB" id="A0AA39KFQ1"/>
<dbReference type="Proteomes" id="UP001175227">
    <property type="component" value="Unassembled WGS sequence"/>
</dbReference>
<name>A0AA39KFQ1_9AGAR</name>
<sequence>MSTRVLMFVLGLGASIEAPGIGLPVLPPTLVEFSRTLIHLEPDTKTNASWQVIIYLHIFVVSSGELAWTRRNRAQSHVAANFKCIVQYACSSEEVCKAQDHISPSGKPWHNRSILSWFPCPIQSLSILATLLSFEYMDHRLASKNANLARQIPHSQGVFWSYPSWMDVTCTPEPSGFKYMKHHPVSKILTRSVDDRALPPSVQSCLKHGLGASCTYPNPNPDAPDHSHPPHMFTPIASPLLPAHPSPVAATLAFNVPPPIYVLTPNLNHTQYYDYNCTFTGASSSTFHPSKHPRSLTKEEAAAITCNLFLQYKRMEISIENPRVHSAMFFKGDPSFIGT</sequence>
<dbReference type="EMBL" id="JAUEPR010000177">
    <property type="protein sequence ID" value="KAK0460341.1"/>
    <property type="molecule type" value="Genomic_DNA"/>
</dbReference>
<proteinExistence type="predicted"/>
<accession>A0AA39KFQ1</accession>
<evidence type="ECO:0000313" key="1">
    <source>
        <dbReference type="EMBL" id="KAK0460341.1"/>
    </source>
</evidence>
<reference evidence="1" key="1">
    <citation type="submission" date="2023-06" db="EMBL/GenBank/DDBJ databases">
        <authorList>
            <consortium name="Lawrence Berkeley National Laboratory"/>
            <person name="Ahrendt S."/>
            <person name="Sahu N."/>
            <person name="Indic B."/>
            <person name="Wong-Bajracharya J."/>
            <person name="Merenyi Z."/>
            <person name="Ke H.-M."/>
            <person name="Monk M."/>
            <person name="Kocsube S."/>
            <person name="Drula E."/>
            <person name="Lipzen A."/>
            <person name="Balint B."/>
            <person name="Henrissat B."/>
            <person name="Andreopoulos B."/>
            <person name="Martin F.M."/>
            <person name="Harder C.B."/>
            <person name="Rigling D."/>
            <person name="Ford K.L."/>
            <person name="Foster G.D."/>
            <person name="Pangilinan J."/>
            <person name="Papanicolaou A."/>
            <person name="Barry K."/>
            <person name="LaButti K."/>
            <person name="Viragh M."/>
            <person name="Koriabine M."/>
            <person name="Yan M."/>
            <person name="Riley R."/>
            <person name="Champramary S."/>
            <person name="Plett K.L."/>
            <person name="Tsai I.J."/>
            <person name="Slot J."/>
            <person name="Sipos G."/>
            <person name="Plett J."/>
            <person name="Nagy L.G."/>
            <person name="Grigoriev I.V."/>
        </authorList>
    </citation>
    <scope>NUCLEOTIDE SEQUENCE</scope>
    <source>
        <strain evidence="1">ICMP 16352</strain>
    </source>
</reference>
<comment type="caution">
    <text evidence="1">The sequence shown here is derived from an EMBL/GenBank/DDBJ whole genome shotgun (WGS) entry which is preliminary data.</text>
</comment>
<organism evidence="1 2">
    <name type="scientific">Armillaria novae-zelandiae</name>
    <dbReference type="NCBI Taxonomy" id="153914"/>
    <lineage>
        <taxon>Eukaryota</taxon>
        <taxon>Fungi</taxon>
        <taxon>Dikarya</taxon>
        <taxon>Basidiomycota</taxon>
        <taxon>Agaricomycotina</taxon>
        <taxon>Agaricomycetes</taxon>
        <taxon>Agaricomycetidae</taxon>
        <taxon>Agaricales</taxon>
        <taxon>Marasmiineae</taxon>
        <taxon>Physalacriaceae</taxon>
        <taxon>Armillaria</taxon>
    </lineage>
</organism>
<keyword evidence="2" id="KW-1185">Reference proteome</keyword>
<gene>
    <name evidence="1" type="ORF">IW261DRAFT_1635211</name>
</gene>
<protein>
    <submittedName>
        <fullName evidence="1">Uncharacterized protein</fullName>
    </submittedName>
</protein>